<dbReference type="GO" id="GO:0016740">
    <property type="term" value="F:transferase activity"/>
    <property type="evidence" value="ECO:0007669"/>
    <property type="project" value="UniProtKB-KW"/>
</dbReference>
<comment type="caution">
    <text evidence="1">The sequence shown here is derived from an EMBL/GenBank/DDBJ whole genome shotgun (WGS) entry which is preliminary data.</text>
</comment>
<dbReference type="Gene3D" id="3.90.550.10">
    <property type="entry name" value="Spore Coat Polysaccharide Biosynthesis Protein SpsA, Chain A"/>
    <property type="match status" value="1"/>
</dbReference>
<keyword evidence="1" id="KW-0808">Transferase</keyword>
<dbReference type="SUPFAM" id="SSF53448">
    <property type="entry name" value="Nucleotide-diphospho-sugar transferases"/>
    <property type="match status" value="1"/>
</dbReference>
<name>A0A953JCQ4_9BACT</name>
<proteinExistence type="predicted"/>
<dbReference type="EMBL" id="JAIOIV010000083">
    <property type="protein sequence ID" value="MBZ0156680.1"/>
    <property type="molecule type" value="Genomic_DNA"/>
</dbReference>
<evidence type="ECO:0000313" key="1">
    <source>
        <dbReference type="EMBL" id="MBZ0156680.1"/>
    </source>
</evidence>
<protein>
    <submittedName>
        <fullName evidence="1">Glycosyl transferase</fullName>
    </submittedName>
</protein>
<dbReference type="InterPro" id="IPR029044">
    <property type="entry name" value="Nucleotide-diphossugar_trans"/>
</dbReference>
<gene>
    <name evidence="1" type="ORF">K8I29_10800</name>
</gene>
<accession>A0A953JCQ4</accession>
<organism evidence="1 2">
    <name type="scientific">Candidatus Nitrobium versatile</name>
    <dbReference type="NCBI Taxonomy" id="2884831"/>
    <lineage>
        <taxon>Bacteria</taxon>
        <taxon>Pseudomonadati</taxon>
        <taxon>Nitrospirota</taxon>
        <taxon>Nitrospiria</taxon>
        <taxon>Nitrospirales</taxon>
        <taxon>Nitrospiraceae</taxon>
        <taxon>Candidatus Nitrobium</taxon>
    </lineage>
</organism>
<evidence type="ECO:0000313" key="2">
    <source>
        <dbReference type="Proteomes" id="UP000705867"/>
    </source>
</evidence>
<reference evidence="1" key="1">
    <citation type="journal article" date="2021" name="bioRxiv">
        <title>Unraveling nitrogen, sulfur and carbon metabolic pathways and microbial community transcriptional responses to substrate deprivation and toxicity stresses in a bioreactor mimicking anoxic brackish coastal sediment conditions.</title>
        <authorList>
            <person name="Martins P.D."/>
            <person name="Echeveste M.J."/>
            <person name="Arshad A."/>
            <person name="Kurth J."/>
            <person name="Ouboter H."/>
            <person name="Jetten M.S.M."/>
            <person name="Welte C.U."/>
        </authorList>
    </citation>
    <scope>NUCLEOTIDE SEQUENCE</scope>
    <source>
        <strain evidence="1">MAG_39</strain>
    </source>
</reference>
<sequence length="402" mass="45903">MSDFYQTGAVATFHRLGKMDLEKIESELTWYAQERPIALILPSLYSELQHSALQNIIRELQAVPYIREVTVTLGPASEAEFSHAKQFFSALPQKARIIWNDGPRIREIYRIIEEAELPTGEPGKGRSTWMAYGYILSRQKFHNIVLHDCDIITYSRDMLARLCYPVTSPNLDYDFCKGFYSRVTDRLHGRATRLLITPLVRSLQRIVGYHPLLVFFDSFRYPLAGEFSMDIDLAKVNRIPGDWGLEVGVLAEVYRNTSLRRVCQVDIAENYEHKHQPLSPYDVTKGLHKMGVDICKSVLRTLASEGIVFSEGFCRTLVATYVRTAQDMLKRYEDDAAVNGLFFDRHEESLAVETFTNCLRKASAVINEDPLGVPLISSWDRVIAAIPDILTRIKEAVEEDNE</sequence>
<dbReference type="AlphaFoldDB" id="A0A953JCQ4"/>
<dbReference type="Proteomes" id="UP000705867">
    <property type="component" value="Unassembled WGS sequence"/>
</dbReference>
<reference evidence="1" key="2">
    <citation type="submission" date="2021-08" db="EMBL/GenBank/DDBJ databases">
        <authorList>
            <person name="Dalcin Martins P."/>
        </authorList>
    </citation>
    <scope>NUCLEOTIDE SEQUENCE</scope>
    <source>
        <strain evidence="1">MAG_39</strain>
    </source>
</reference>